<dbReference type="Proteomes" id="UP000008225">
    <property type="component" value="Chromosome 14"/>
</dbReference>
<dbReference type="GeneTree" id="ENSGT00940000170471"/>
<evidence type="ECO:0000313" key="2">
    <source>
        <dbReference type="Proteomes" id="UP000008225"/>
    </source>
</evidence>
<keyword evidence="2" id="KW-1185">Reference proteome</keyword>
<dbReference type="PANTHER" id="PTHR46254:SF3">
    <property type="entry name" value="SECRETED PROTEIN"/>
    <property type="match status" value="1"/>
</dbReference>
<proteinExistence type="predicted"/>
<reference evidence="1" key="3">
    <citation type="submission" date="2025-09" db="UniProtKB">
        <authorList>
            <consortium name="Ensembl"/>
        </authorList>
    </citation>
    <scope>IDENTIFICATION</scope>
</reference>
<dbReference type="Ensembl" id="ENSCJAT00000127120.1">
    <property type="protein sequence ID" value="ENSCJAP00000088778.1"/>
    <property type="gene ID" value="ENSCJAG00000078912.1"/>
</dbReference>
<organism evidence="1 2">
    <name type="scientific">Callithrix jacchus</name>
    <name type="common">White-tufted-ear marmoset</name>
    <name type="synonym">Simia Jacchus</name>
    <dbReference type="NCBI Taxonomy" id="9483"/>
    <lineage>
        <taxon>Eukaryota</taxon>
        <taxon>Metazoa</taxon>
        <taxon>Chordata</taxon>
        <taxon>Craniata</taxon>
        <taxon>Vertebrata</taxon>
        <taxon>Euteleostomi</taxon>
        <taxon>Mammalia</taxon>
        <taxon>Eutheria</taxon>
        <taxon>Euarchontoglires</taxon>
        <taxon>Primates</taxon>
        <taxon>Haplorrhini</taxon>
        <taxon>Platyrrhini</taxon>
        <taxon>Cebidae</taxon>
        <taxon>Callitrichinae</taxon>
        <taxon>Callithrix</taxon>
        <taxon>Callithrix</taxon>
    </lineage>
</organism>
<sequence length="306" mass="34170">MSPYLWPDVIRISESWKKAVLEKQLSRLGIGTGMWPLSSVGNWNSVPGPCSLAGLSGATGLRLLQKCMLESTGLGVRSNPFGVCALKKAESPQLGHFFGFEEREFTIVGGPADQMLLFLIQQELPRRDCTLHTQMWGSLQDPSSGEFLGGRGRKPPTFHADRRLQRICGSCNEILIFPPFFLSLAPLFFPPLVCVRAGGWSSQAEPAHFLYCIIPQAVCSLCKQALPPRAAPARPASSNFFFFFFFFFLFLRRSFALVTQAGVQWRDLGSPQPPPPGFRQFSHLSLLSSWDYRHAPPCPANFFLYY</sequence>
<accession>A0A8I4A451</accession>
<dbReference type="PANTHER" id="PTHR46254">
    <property type="entry name" value="PROTEIN GVQW1-RELATED"/>
    <property type="match status" value="1"/>
</dbReference>
<evidence type="ECO:0000313" key="1">
    <source>
        <dbReference type="Ensembl" id="ENSCJAP00000088778.1"/>
    </source>
</evidence>
<protein>
    <submittedName>
        <fullName evidence="1">Uncharacterized protein</fullName>
    </submittedName>
</protein>
<reference evidence="1 2" key="1">
    <citation type="submission" date="2009-03" db="EMBL/GenBank/DDBJ databases">
        <authorList>
            <person name="Warren W."/>
            <person name="Ye L."/>
            <person name="Minx P."/>
            <person name="Worley K."/>
            <person name="Gibbs R."/>
            <person name="Wilson R.K."/>
        </authorList>
    </citation>
    <scope>NUCLEOTIDE SEQUENCE [LARGE SCALE GENOMIC DNA]</scope>
</reference>
<name>A0A8I4A451_CALJA</name>
<dbReference type="AlphaFoldDB" id="A0A8I4A451"/>
<reference evidence="1" key="2">
    <citation type="submission" date="2025-08" db="UniProtKB">
        <authorList>
            <consortium name="Ensembl"/>
        </authorList>
    </citation>
    <scope>IDENTIFICATION</scope>
</reference>